<dbReference type="Pfam" id="PF01471">
    <property type="entry name" value="PG_binding_1"/>
    <property type="match status" value="1"/>
</dbReference>
<dbReference type="Pfam" id="PF01510">
    <property type="entry name" value="Amidase_2"/>
    <property type="match status" value="1"/>
</dbReference>
<dbReference type="InterPro" id="IPR036365">
    <property type="entry name" value="PGBD-like_sf"/>
</dbReference>
<dbReference type="InterPro" id="IPR002477">
    <property type="entry name" value="Peptidoglycan-bd-like"/>
</dbReference>
<keyword evidence="5" id="KW-0961">Cell wall biogenesis/degradation</keyword>
<dbReference type="Proteomes" id="UP001611383">
    <property type="component" value="Chromosome"/>
</dbReference>
<feature type="domain" description="N-acetylmuramoyl-L-alanine amidase" evidence="7">
    <location>
        <begin position="126"/>
        <end position="261"/>
    </location>
</feature>
<evidence type="ECO:0000256" key="5">
    <source>
        <dbReference type="ARBA" id="ARBA00023316"/>
    </source>
</evidence>
<dbReference type="EMBL" id="CP043494">
    <property type="protein sequence ID" value="WNG52173.1"/>
    <property type="molecule type" value="Genomic_DNA"/>
</dbReference>
<accession>A0ABY9X9U9</accession>
<dbReference type="InterPro" id="IPR036505">
    <property type="entry name" value="Amidase/PGRP_sf"/>
</dbReference>
<dbReference type="Gene3D" id="3.40.80.10">
    <property type="entry name" value="Peptidoglycan recognition protein-like"/>
    <property type="match status" value="1"/>
</dbReference>
<proteinExistence type="inferred from homology"/>
<evidence type="ECO:0000256" key="4">
    <source>
        <dbReference type="ARBA" id="ARBA00022801"/>
    </source>
</evidence>
<organism evidence="8 9">
    <name type="scientific">Archangium minus</name>
    <dbReference type="NCBI Taxonomy" id="83450"/>
    <lineage>
        <taxon>Bacteria</taxon>
        <taxon>Pseudomonadati</taxon>
        <taxon>Myxococcota</taxon>
        <taxon>Myxococcia</taxon>
        <taxon>Myxococcales</taxon>
        <taxon>Cystobacterineae</taxon>
        <taxon>Archangiaceae</taxon>
        <taxon>Archangium</taxon>
    </lineage>
</organism>
<dbReference type="InterPro" id="IPR036366">
    <property type="entry name" value="PGBDSf"/>
</dbReference>
<feature type="compositionally biased region" description="Pro residues" evidence="6">
    <location>
        <begin position="97"/>
        <end position="110"/>
    </location>
</feature>
<evidence type="ECO:0000256" key="2">
    <source>
        <dbReference type="ARBA" id="ARBA00007553"/>
    </source>
</evidence>
<name>A0ABY9X9U9_9BACT</name>
<dbReference type="SUPFAM" id="SSF47090">
    <property type="entry name" value="PGBD-like"/>
    <property type="match status" value="1"/>
</dbReference>
<dbReference type="InterPro" id="IPR002502">
    <property type="entry name" value="Amidase_domain"/>
</dbReference>
<evidence type="ECO:0000259" key="7">
    <source>
        <dbReference type="SMART" id="SM00644"/>
    </source>
</evidence>
<dbReference type="InterPro" id="IPR051206">
    <property type="entry name" value="NAMLAA_amidase_2"/>
</dbReference>
<dbReference type="EC" id="3.5.1.28" evidence="3"/>
<evidence type="ECO:0000256" key="6">
    <source>
        <dbReference type="SAM" id="MobiDB-lite"/>
    </source>
</evidence>
<dbReference type="Gene3D" id="1.10.101.10">
    <property type="entry name" value="PGBD-like superfamily/PGBD"/>
    <property type="match status" value="1"/>
</dbReference>
<evidence type="ECO:0000256" key="1">
    <source>
        <dbReference type="ARBA" id="ARBA00001561"/>
    </source>
</evidence>
<dbReference type="SUPFAM" id="SSF55846">
    <property type="entry name" value="N-acetylmuramoyl-L-alanine amidase-like"/>
    <property type="match status" value="1"/>
</dbReference>
<protein>
    <recommendedName>
        <fullName evidence="3">N-acetylmuramoyl-L-alanine amidase</fullName>
        <ecNumber evidence="3">3.5.1.28</ecNumber>
    </recommendedName>
</protein>
<feature type="region of interest" description="Disordered" evidence="6">
    <location>
        <begin position="88"/>
        <end position="121"/>
    </location>
</feature>
<comment type="catalytic activity">
    <reaction evidence="1">
        <text>Hydrolyzes the link between N-acetylmuramoyl residues and L-amino acid residues in certain cell-wall glycopeptides.</text>
        <dbReference type="EC" id="3.5.1.28"/>
    </reaction>
</comment>
<evidence type="ECO:0000256" key="3">
    <source>
        <dbReference type="ARBA" id="ARBA00011901"/>
    </source>
</evidence>
<keyword evidence="4" id="KW-0378">Hydrolase</keyword>
<evidence type="ECO:0000313" key="8">
    <source>
        <dbReference type="EMBL" id="WNG52173.1"/>
    </source>
</evidence>
<feature type="region of interest" description="Disordered" evidence="6">
    <location>
        <begin position="1"/>
        <end position="25"/>
    </location>
</feature>
<sequence length="277" mass="29185">MLKDLTPGKPATSVTAPAAGLERGDSGAAVKQLQTALVKLGFMTQTQMNSGPGVFGPQTEASVKKFQSTWKLGVDGEYGPKTKAALEKALAGQKPPTSSPAPSTPAPSTPAPGKVTKPDMKWVPSANYGSRNGADIDSIILHHTASNNTAGDLATLTKKGTDVSAHYLIGKDGTIYHLVDDKMAAWHAGKSSLHGDTSPSVNARSIGIEITNDGSGKTPFTEAQYRALEKLVPYLAKTYNVPMKNILGHKDVAPGRKIDPADNFDWGRVRRATDAVI</sequence>
<dbReference type="SMART" id="SM00644">
    <property type="entry name" value="Ami_2"/>
    <property type="match status" value="1"/>
</dbReference>
<keyword evidence="9" id="KW-1185">Reference proteome</keyword>
<dbReference type="PANTHER" id="PTHR30417:SF1">
    <property type="entry name" value="N-ACETYLMURAMOYL-L-ALANINE AMIDASE AMID"/>
    <property type="match status" value="1"/>
</dbReference>
<gene>
    <name evidence="8" type="ORF">F0U60_01840</name>
</gene>
<reference evidence="8 9" key="1">
    <citation type="submission" date="2019-08" db="EMBL/GenBank/DDBJ databases">
        <title>Archangium and Cystobacter genomes.</title>
        <authorList>
            <person name="Chen I.-C.K."/>
            <person name="Wielgoss S."/>
        </authorList>
    </citation>
    <scope>NUCLEOTIDE SEQUENCE [LARGE SCALE GENOMIC DNA]</scope>
    <source>
        <strain evidence="8 9">Cbm 6</strain>
    </source>
</reference>
<dbReference type="PANTHER" id="PTHR30417">
    <property type="entry name" value="N-ACETYLMURAMOYL-L-ALANINE AMIDASE AMID"/>
    <property type="match status" value="1"/>
</dbReference>
<comment type="similarity">
    <text evidence="2">Belongs to the N-acetylmuramoyl-L-alanine amidase 2 family.</text>
</comment>
<dbReference type="CDD" id="cd06583">
    <property type="entry name" value="PGRP"/>
    <property type="match status" value="1"/>
</dbReference>
<evidence type="ECO:0000313" key="9">
    <source>
        <dbReference type="Proteomes" id="UP001611383"/>
    </source>
</evidence>